<dbReference type="Proteomes" id="UP000292702">
    <property type="component" value="Unassembled WGS sequence"/>
</dbReference>
<evidence type="ECO:0000313" key="3">
    <source>
        <dbReference type="EMBL" id="TCD63831.1"/>
    </source>
</evidence>
<reference evidence="3 4" key="1">
    <citation type="submission" date="2018-11" db="EMBL/GenBank/DDBJ databases">
        <title>Genome assembly of Steccherinum ochraceum LE-BIN_3174, the white-rot fungus of the Steccherinaceae family (The Residual Polyporoid clade, Polyporales, Basidiomycota).</title>
        <authorList>
            <person name="Fedorova T.V."/>
            <person name="Glazunova O.A."/>
            <person name="Landesman E.O."/>
            <person name="Moiseenko K.V."/>
            <person name="Psurtseva N.V."/>
            <person name="Savinova O.S."/>
            <person name="Shakhova N.V."/>
            <person name="Tyazhelova T.V."/>
            <person name="Vasina D.V."/>
        </authorList>
    </citation>
    <scope>NUCLEOTIDE SEQUENCE [LARGE SCALE GENOMIC DNA]</scope>
    <source>
        <strain evidence="3 4">LE-BIN_3174</strain>
    </source>
</reference>
<evidence type="ECO:0000313" key="4">
    <source>
        <dbReference type="Proteomes" id="UP000292702"/>
    </source>
</evidence>
<dbReference type="Gene3D" id="2.60.120.260">
    <property type="entry name" value="Galactose-binding domain-like"/>
    <property type="match status" value="1"/>
</dbReference>
<feature type="compositionally biased region" description="Polar residues" evidence="1">
    <location>
        <begin position="275"/>
        <end position="287"/>
    </location>
</feature>
<feature type="compositionally biased region" description="Polar residues" evidence="1">
    <location>
        <begin position="374"/>
        <end position="390"/>
    </location>
</feature>
<name>A0A4R0R803_9APHY</name>
<comment type="caution">
    <text evidence="3">The sequence shown here is derived from an EMBL/GenBank/DDBJ whole genome shotgun (WGS) entry which is preliminary data.</text>
</comment>
<accession>A0A4R0R803</accession>
<feature type="compositionally biased region" description="Low complexity" evidence="1">
    <location>
        <begin position="261"/>
        <end position="274"/>
    </location>
</feature>
<keyword evidence="2" id="KW-0812">Transmembrane</keyword>
<dbReference type="OrthoDB" id="3265734at2759"/>
<evidence type="ECO:0000256" key="2">
    <source>
        <dbReference type="SAM" id="Phobius"/>
    </source>
</evidence>
<keyword evidence="2" id="KW-0472">Membrane</keyword>
<proteinExistence type="predicted"/>
<feature type="compositionally biased region" description="Polar residues" evidence="1">
    <location>
        <begin position="454"/>
        <end position="470"/>
    </location>
</feature>
<organism evidence="3 4">
    <name type="scientific">Steccherinum ochraceum</name>
    <dbReference type="NCBI Taxonomy" id="92696"/>
    <lineage>
        <taxon>Eukaryota</taxon>
        <taxon>Fungi</taxon>
        <taxon>Dikarya</taxon>
        <taxon>Basidiomycota</taxon>
        <taxon>Agaricomycotina</taxon>
        <taxon>Agaricomycetes</taxon>
        <taxon>Polyporales</taxon>
        <taxon>Steccherinaceae</taxon>
        <taxon>Steccherinum</taxon>
    </lineage>
</organism>
<keyword evidence="4" id="KW-1185">Reference proteome</keyword>
<feature type="region of interest" description="Disordered" evidence="1">
    <location>
        <begin position="437"/>
        <end position="479"/>
    </location>
</feature>
<feature type="region of interest" description="Disordered" evidence="1">
    <location>
        <begin position="358"/>
        <end position="405"/>
    </location>
</feature>
<dbReference type="AlphaFoldDB" id="A0A4R0R803"/>
<gene>
    <name evidence="3" type="ORF">EIP91_004898</name>
</gene>
<sequence length="507" mass="53279">MSVFSEKKGMREAGSQPLLAEKDVHCDKEPDGNISHFMAFKTIYLLFLLYFDGLLSNLVSGCVMSSTDQTSMIDDRDPRIHYFGSWTEESTTNTAVFDGTLHSGLEPASGFELTFTGIQVAVYGTVLIRNNVLPPIIQISIDDGPLVEFNAPSSPMEGDALLLFLSDALSLTSHKVVANVTRTTADAPFLLDYITILPVAPTPSTSFQLSLPTASSSSAFTASSSASGSQLLLSTRSISTASTASSATSDFQSLPPLSLPPIESSTSSAASDTSQVPPTGSPRNDSQGAGGTSPKAGPIAGSVIGGIAIALIALLSFWWWRRRRNGIFCRHSDKTARATAMRDAGSVLADSSASSASTYAGASQTSPHPVPQAHNVSASQVPDPSSSHSASPYLARPKASTSRSLLDTTTAGEYASESSLTTRVTAAHAARVPCGALRSPQYFGDGKRSRRRPNNTIPPTSNGSPMQHSTPPLPQHADSGMRFSIGVQAEWEVPLPPIGAPPAYTVT</sequence>
<dbReference type="CDD" id="cd12087">
    <property type="entry name" value="TM_EGFR-like"/>
    <property type="match status" value="1"/>
</dbReference>
<evidence type="ECO:0000256" key="1">
    <source>
        <dbReference type="SAM" id="MobiDB-lite"/>
    </source>
</evidence>
<dbReference type="EMBL" id="RWJN01000272">
    <property type="protein sequence ID" value="TCD63831.1"/>
    <property type="molecule type" value="Genomic_DNA"/>
</dbReference>
<protein>
    <submittedName>
        <fullName evidence="3">Uncharacterized protein</fullName>
    </submittedName>
</protein>
<keyword evidence="2" id="KW-1133">Transmembrane helix</keyword>
<feature type="transmembrane region" description="Helical" evidence="2">
    <location>
        <begin position="299"/>
        <end position="320"/>
    </location>
</feature>
<dbReference type="STRING" id="92696.A0A4R0R803"/>
<feature type="region of interest" description="Disordered" evidence="1">
    <location>
        <begin position="261"/>
        <end position="294"/>
    </location>
</feature>